<keyword evidence="1" id="KW-0472">Membrane</keyword>
<dbReference type="AlphaFoldDB" id="A0A6C0D3P6"/>
<reference evidence="2" key="1">
    <citation type="journal article" date="2020" name="Nature">
        <title>Giant virus diversity and host interactions through global metagenomics.</title>
        <authorList>
            <person name="Schulz F."/>
            <person name="Roux S."/>
            <person name="Paez-Espino D."/>
            <person name="Jungbluth S."/>
            <person name="Walsh D.A."/>
            <person name="Denef V.J."/>
            <person name="McMahon K.D."/>
            <person name="Konstantinidis K.T."/>
            <person name="Eloe-Fadrosh E.A."/>
            <person name="Kyrpides N.C."/>
            <person name="Woyke T."/>
        </authorList>
    </citation>
    <scope>NUCLEOTIDE SEQUENCE</scope>
    <source>
        <strain evidence="2">GVMAG-M-3300023174-107</strain>
    </source>
</reference>
<feature type="transmembrane region" description="Helical" evidence="1">
    <location>
        <begin position="126"/>
        <end position="147"/>
    </location>
</feature>
<accession>A0A6C0D3P6</accession>
<proteinExistence type="predicted"/>
<protein>
    <submittedName>
        <fullName evidence="2">Uncharacterized protein</fullName>
    </submittedName>
</protein>
<name>A0A6C0D3P6_9ZZZZ</name>
<keyword evidence="1" id="KW-0812">Transmembrane</keyword>
<keyword evidence="1" id="KW-1133">Transmembrane helix</keyword>
<evidence type="ECO:0000313" key="2">
    <source>
        <dbReference type="EMBL" id="QHT10325.1"/>
    </source>
</evidence>
<evidence type="ECO:0000256" key="1">
    <source>
        <dbReference type="SAM" id="Phobius"/>
    </source>
</evidence>
<dbReference type="EMBL" id="MN739520">
    <property type="protein sequence ID" value="QHT10325.1"/>
    <property type="molecule type" value="Genomic_DNA"/>
</dbReference>
<sequence length="187" mass="21283">MACNLSVDIINQPTIITDFTDFSNCSSAEINRYVMDYNNAKYPVTTCSSENIDCKAPFNPNFTNKYCTETEAKNYVKAYNSQCLLPKLDFVQKDMNKLINQSVTNDQLTTATQLNNDTMKLYMNDYYYIITKGIVYFIILGIFIYFFGISNLIEGVKTTGTVLKDKAIVIKDKAVELKDKVVPKETL</sequence>
<organism evidence="2">
    <name type="scientific">viral metagenome</name>
    <dbReference type="NCBI Taxonomy" id="1070528"/>
    <lineage>
        <taxon>unclassified sequences</taxon>
        <taxon>metagenomes</taxon>
        <taxon>organismal metagenomes</taxon>
    </lineage>
</organism>